<gene>
    <name evidence="2" type="ORF">M0R45_034660</name>
</gene>
<name>A0AAW1VT76_RUBAR</name>
<feature type="region of interest" description="Disordered" evidence="1">
    <location>
        <begin position="73"/>
        <end position="96"/>
    </location>
</feature>
<evidence type="ECO:0000256" key="1">
    <source>
        <dbReference type="SAM" id="MobiDB-lite"/>
    </source>
</evidence>
<evidence type="ECO:0000313" key="2">
    <source>
        <dbReference type="EMBL" id="KAK9910709.1"/>
    </source>
</evidence>
<organism evidence="2 3">
    <name type="scientific">Rubus argutus</name>
    <name type="common">Southern blackberry</name>
    <dbReference type="NCBI Taxonomy" id="59490"/>
    <lineage>
        <taxon>Eukaryota</taxon>
        <taxon>Viridiplantae</taxon>
        <taxon>Streptophyta</taxon>
        <taxon>Embryophyta</taxon>
        <taxon>Tracheophyta</taxon>
        <taxon>Spermatophyta</taxon>
        <taxon>Magnoliopsida</taxon>
        <taxon>eudicotyledons</taxon>
        <taxon>Gunneridae</taxon>
        <taxon>Pentapetalae</taxon>
        <taxon>rosids</taxon>
        <taxon>fabids</taxon>
        <taxon>Rosales</taxon>
        <taxon>Rosaceae</taxon>
        <taxon>Rosoideae</taxon>
        <taxon>Rosoideae incertae sedis</taxon>
        <taxon>Rubus</taxon>
    </lineage>
</organism>
<protein>
    <submittedName>
        <fullName evidence="2">Uncharacterized protein</fullName>
    </submittedName>
</protein>
<accession>A0AAW1VT76</accession>
<proteinExistence type="predicted"/>
<dbReference type="AlphaFoldDB" id="A0AAW1VT76"/>
<feature type="compositionally biased region" description="Acidic residues" evidence="1">
    <location>
        <begin position="73"/>
        <end position="84"/>
    </location>
</feature>
<dbReference type="Proteomes" id="UP001457282">
    <property type="component" value="Unassembled WGS sequence"/>
</dbReference>
<dbReference type="EMBL" id="JBEDUW010000007">
    <property type="protein sequence ID" value="KAK9910709.1"/>
    <property type="molecule type" value="Genomic_DNA"/>
</dbReference>
<evidence type="ECO:0000313" key="3">
    <source>
        <dbReference type="Proteomes" id="UP001457282"/>
    </source>
</evidence>
<comment type="caution">
    <text evidence="2">The sequence shown here is derived from an EMBL/GenBank/DDBJ whole genome shotgun (WGS) entry which is preliminary data.</text>
</comment>
<keyword evidence="3" id="KW-1185">Reference proteome</keyword>
<reference evidence="2 3" key="1">
    <citation type="journal article" date="2023" name="G3 (Bethesda)">
        <title>A chromosome-length genome assembly and annotation of blackberry (Rubus argutus, cv. 'Hillquist').</title>
        <authorList>
            <person name="Bruna T."/>
            <person name="Aryal R."/>
            <person name="Dudchenko O."/>
            <person name="Sargent D.J."/>
            <person name="Mead D."/>
            <person name="Buti M."/>
            <person name="Cavallini A."/>
            <person name="Hytonen T."/>
            <person name="Andres J."/>
            <person name="Pham M."/>
            <person name="Weisz D."/>
            <person name="Mascagni F."/>
            <person name="Usai G."/>
            <person name="Natali L."/>
            <person name="Bassil N."/>
            <person name="Fernandez G.E."/>
            <person name="Lomsadze A."/>
            <person name="Armour M."/>
            <person name="Olukolu B."/>
            <person name="Poorten T."/>
            <person name="Britton C."/>
            <person name="Davik J."/>
            <person name="Ashrafi H."/>
            <person name="Aiden E.L."/>
            <person name="Borodovsky M."/>
            <person name="Worthington M."/>
        </authorList>
    </citation>
    <scope>NUCLEOTIDE SEQUENCE [LARGE SCALE GENOMIC DNA]</scope>
    <source>
        <strain evidence="2">PI 553951</strain>
    </source>
</reference>
<sequence length="203" mass="22914">MDKLRVVDDGQSSISGTISFECPSFVSSPFGQIEGHAFFYPTHGMSNKVQGAPTNKAKEERGKANVLQYIENESEESNSTEEDYVPPNVSTKPPKEELVDSDYEINPEDDNEVAVQADARQDDADFQNHVDNENVLEEYNDMGGRDGELRNMDLIYGTYLEDLVPGSEDRHCVRYFYNNFKKKNGGIVLKNLLWAAMRDTTII</sequence>